<sequence>MELFGGFRLYSAERSVVRVPDRKARCLLAYLALADGPVPRIALAELLCSEGDEQDQRAALRQAVYVARRAAIRRDLIVAVQDRIGLGKASLVSDVGRFQTAIVRGDRESLDEAVELYRGPLLAGERSPSAAFEDWLAGRRSELLERVLQALLTLAARDEAAARPEHALALARRALMLDPLREDAHRQVMRSLAALGQRADALRHYEIGRQLLADELGVEPDGDTKALRDAIACGEEAGAHGANPRPAPAGRTVAPAASAADRHGTGPGGPTVVRTVPRGPTRDRGKAMVARLAGPLAALMVITAGASLWWPGRAPPAPTAVAATRAAPTGQGEAVPLAAPRLSIVVLPFDNLSGDPEQEYFADGLTDDVTIDLSRIDDSFVIARRTAVTYKSRIGSIDVREVGRELGVRYVLDGSVQRAGNRVQLNVQLVDAVTGGTLWAERFEDARDRLPILRDEVTGRIAATLRLELIEAEGRRLEHERRNRPEALDDAMHGWALLDRPYSQENLENARRLFERALTTDPDTVGALTGLAHVLEGRGASPASRERADALLRRALDLEPNRATVHFVLGQVRRSQGRLQEAADAFRTAIALDRNYARAYLKLGTTLLALGHPEQAIPLAEHAIRLSPRDPNIGECFWLIGAAHLLTGRLAEAIAMLEKARSSSPRLWYIHLNLAAAYGLAQRLDEAKRALAEHLRLRPEFRSLAAIEAAMPQFNDPAFAALRKRTFDVGVRRAGMPDS</sequence>
<name>A0ABU8XRT4_9PROT</name>
<evidence type="ECO:0000313" key="5">
    <source>
        <dbReference type="Proteomes" id="UP001375743"/>
    </source>
</evidence>
<organism evidence="4 5">
    <name type="scientific">Benzoatithermus flavus</name>
    <dbReference type="NCBI Taxonomy" id="3108223"/>
    <lineage>
        <taxon>Bacteria</taxon>
        <taxon>Pseudomonadati</taxon>
        <taxon>Pseudomonadota</taxon>
        <taxon>Alphaproteobacteria</taxon>
        <taxon>Geminicoccales</taxon>
        <taxon>Geminicoccaceae</taxon>
        <taxon>Benzoatithermus</taxon>
    </lineage>
</organism>
<dbReference type="RefSeq" id="WP_418159782.1">
    <property type="nucleotide sequence ID" value="NZ_JBBLZC010000011.1"/>
</dbReference>
<comment type="caution">
    <text evidence="4">The sequence shown here is derived from an EMBL/GenBank/DDBJ whole genome shotgun (WGS) entry which is preliminary data.</text>
</comment>
<reference evidence="4 5" key="1">
    <citation type="submission" date="2024-01" db="EMBL/GenBank/DDBJ databases">
        <title>Multi-omics insights into the function and evolution of sodium benzoate biodegradation pathways in Benzoatithermus flavus gen. nov., sp. nov. from hot spring.</title>
        <authorList>
            <person name="Hu C.-J."/>
            <person name="Li W.-J."/>
        </authorList>
    </citation>
    <scope>NUCLEOTIDE SEQUENCE [LARGE SCALE GENOMIC DNA]</scope>
    <source>
        <strain evidence="4 5">SYSU G07066</strain>
    </source>
</reference>
<dbReference type="EMBL" id="JBBLZC010000011">
    <property type="protein sequence ID" value="MEK0083931.1"/>
    <property type="molecule type" value="Genomic_DNA"/>
</dbReference>
<evidence type="ECO:0000313" key="4">
    <source>
        <dbReference type="EMBL" id="MEK0083931.1"/>
    </source>
</evidence>
<dbReference type="Gene3D" id="1.10.10.10">
    <property type="entry name" value="Winged helix-like DNA-binding domain superfamily/Winged helix DNA-binding domain"/>
    <property type="match status" value="1"/>
</dbReference>
<dbReference type="SUPFAM" id="SSF48452">
    <property type="entry name" value="TPR-like"/>
    <property type="match status" value="2"/>
</dbReference>
<accession>A0ABU8XRT4</accession>
<dbReference type="PANTHER" id="PTHR35807">
    <property type="entry name" value="TRANSCRIPTIONAL REGULATOR REDD-RELATED"/>
    <property type="match status" value="1"/>
</dbReference>
<dbReference type="Proteomes" id="UP001375743">
    <property type="component" value="Unassembled WGS sequence"/>
</dbReference>
<feature type="domain" description="Bacterial transcriptional activator" evidence="3">
    <location>
        <begin position="93"/>
        <end position="232"/>
    </location>
</feature>
<feature type="repeat" description="TPR" evidence="1">
    <location>
        <begin position="563"/>
        <end position="596"/>
    </location>
</feature>
<dbReference type="Gene3D" id="1.25.40.10">
    <property type="entry name" value="Tetratricopeptide repeat domain"/>
    <property type="match status" value="4"/>
</dbReference>
<gene>
    <name evidence="4" type="ORF">U1T56_12280</name>
</gene>
<dbReference type="SMART" id="SM01043">
    <property type="entry name" value="BTAD"/>
    <property type="match status" value="1"/>
</dbReference>
<feature type="region of interest" description="Disordered" evidence="2">
    <location>
        <begin position="237"/>
        <end position="283"/>
    </location>
</feature>
<dbReference type="InterPro" id="IPR005158">
    <property type="entry name" value="BTAD"/>
</dbReference>
<dbReference type="InterPro" id="IPR051677">
    <property type="entry name" value="AfsR-DnrI-RedD_regulator"/>
</dbReference>
<evidence type="ECO:0000256" key="2">
    <source>
        <dbReference type="SAM" id="MobiDB-lite"/>
    </source>
</evidence>
<keyword evidence="1" id="KW-0802">TPR repeat</keyword>
<proteinExistence type="predicted"/>
<evidence type="ECO:0000256" key="1">
    <source>
        <dbReference type="PROSITE-ProRule" id="PRU00339"/>
    </source>
</evidence>
<dbReference type="Gene3D" id="3.40.50.10610">
    <property type="entry name" value="ABC-type transport auxiliary lipoprotein component"/>
    <property type="match status" value="1"/>
</dbReference>
<protein>
    <submittedName>
        <fullName evidence="4">BTAD domain-containing putative transcriptional regulator</fullName>
    </submittedName>
</protein>
<dbReference type="PROSITE" id="PS50005">
    <property type="entry name" value="TPR"/>
    <property type="match status" value="2"/>
</dbReference>
<feature type="repeat" description="TPR" evidence="1">
    <location>
        <begin position="597"/>
        <end position="630"/>
    </location>
</feature>
<evidence type="ECO:0000259" key="3">
    <source>
        <dbReference type="SMART" id="SM01043"/>
    </source>
</evidence>
<dbReference type="InterPro" id="IPR019734">
    <property type="entry name" value="TPR_rpt"/>
</dbReference>
<dbReference type="SMART" id="SM00028">
    <property type="entry name" value="TPR"/>
    <property type="match status" value="4"/>
</dbReference>
<dbReference type="Pfam" id="PF13414">
    <property type="entry name" value="TPR_11"/>
    <property type="match status" value="1"/>
</dbReference>
<dbReference type="InterPro" id="IPR036388">
    <property type="entry name" value="WH-like_DNA-bd_sf"/>
</dbReference>
<dbReference type="InterPro" id="IPR011990">
    <property type="entry name" value="TPR-like_helical_dom_sf"/>
</dbReference>
<dbReference type="Pfam" id="PF03704">
    <property type="entry name" value="BTAD"/>
    <property type="match status" value="1"/>
</dbReference>
<feature type="compositionally biased region" description="Low complexity" evidence="2">
    <location>
        <begin position="270"/>
        <end position="279"/>
    </location>
</feature>
<keyword evidence="5" id="KW-1185">Reference proteome</keyword>